<dbReference type="OrthoDB" id="9785638at2"/>
<dbReference type="NCBIfam" id="TIGR01549">
    <property type="entry name" value="HAD-SF-IA-v1"/>
    <property type="match status" value="1"/>
</dbReference>
<dbReference type="SUPFAM" id="SSF56784">
    <property type="entry name" value="HAD-like"/>
    <property type="match status" value="1"/>
</dbReference>
<proteinExistence type="predicted"/>
<sequence>MTLPGNKPSWLTFDCYGTLIQWDEGLLAAVERILSRQGETSIDARSLIATYDRYEHALEQEEPHRPFRTVAGEGLRRAMAELGLECRPEDVETLTSSIGAMPPFPEVVGALADLKAQGFKLCIVSNTDDDIIAGNVAQLGGHIDRVITAEQARAYKPSRGIFEHAWEALGVSMDEVVHICASPHLDLVAARDLGFRAIWIDRGTGRRAPVDYKPNEVFPTLDRVPALVKQVGWG</sequence>
<dbReference type="InterPro" id="IPR023214">
    <property type="entry name" value="HAD_sf"/>
</dbReference>
<gene>
    <name evidence="2" type="ORF">SAMN05428963_10368</name>
</gene>
<keyword evidence="1" id="KW-0378">Hydrolase</keyword>
<dbReference type="GO" id="GO:0019120">
    <property type="term" value="F:hydrolase activity, acting on acid halide bonds, in C-halide compounds"/>
    <property type="evidence" value="ECO:0007669"/>
    <property type="project" value="InterPro"/>
</dbReference>
<dbReference type="EMBL" id="FUXL01000003">
    <property type="protein sequence ID" value="SJZ79715.1"/>
    <property type="molecule type" value="Genomic_DNA"/>
</dbReference>
<dbReference type="InterPro" id="IPR051540">
    <property type="entry name" value="S-2-haloacid_dehalogenase"/>
</dbReference>
<dbReference type="RefSeq" id="WP_078707191.1">
    <property type="nucleotide sequence ID" value="NZ_FUXL01000003.1"/>
</dbReference>
<dbReference type="PANTHER" id="PTHR43316">
    <property type="entry name" value="HYDROLASE, HALOACID DELAHOGENASE-RELATED"/>
    <property type="match status" value="1"/>
</dbReference>
<dbReference type="Pfam" id="PF00702">
    <property type="entry name" value="Hydrolase"/>
    <property type="match status" value="1"/>
</dbReference>
<dbReference type="AlphaFoldDB" id="A0A1T4NKP5"/>
<evidence type="ECO:0000313" key="2">
    <source>
        <dbReference type="EMBL" id="SJZ79715.1"/>
    </source>
</evidence>
<dbReference type="Gene3D" id="3.40.50.1000">
    <property type="entry name" value="HAD superfamily/HAD-like"/>
    <property type="match status" value="1"/>
</dbReference>
<reference evidence="3" key="1">
    <citation type="submission" date="2017-02" db="EMBL/GenBank/DDBJ databases">
        <authorList>
            <person name="Varghese N."/>
            <person name="Submissions S."/>
        </authorList>
    </citation>
    <scope>NUCLEOTIDE SEQUENCE [LARGE SCALE GENOMIC DNA]</scope>
    <source>
        <strain evidence="3">USBA 369</strain>
    </source>
</reference>
<dbReference type="SFLD" id="SFLDS00003">
    <property type="entry name" value="Haloacid_Dehalogenase"/>
    <property type="match status" value="1"/>
</dbReference>
<evidence type="ECO:0000256" key="1">
    <source>
        <dbReference type="ARBA" id="ARBA00022801"/>
    </source>
</evidence>
<dbReference type="STRING" id="1365950.SAMN05428963_10368"/>
<dbReference type="PRINTS" id="PR00413">
    <property type="entry name" value="HADHALOGNASE"/>
</dbReference>
<dbReference type="InterPro" id="IPR006328">
    <property type="entry name" value="2-HAD"/>
</dbReference>
<dbReference type="CDD" id="cd02588">
    <property type="entry name" value="HAD_L2-DEX"/>
    <property type="match status" value="1"/>
</dbReference>
<dbReference type="SFLD" id="SFLDG01129">
    <property type="entry name" value="C1.5:_HAD__Beta-PGM__Phosphata"/>
    <property type="match status" value="1"/>
</dbReference>
<dbReference type="InterPro" id="IPR006439">
    <property type="entry name" value="HAD-SF_hydro_IA"/>
</dbReference>
<dbReference type="NCBIfam" id="TIGR01428">
    <property type="entry name" value="HAD_type_II"/>
    <property type="match status" value="1"/>
</dbReference>
<dbReference type="PANTHER" id="PTHR43316:SF9">
    <property type="entry name" value="ACID DEHALOGENASE, PUTATIVE (AFU_ORTHOLOGUE AFUA_6G14460)-RELATED"/>
    <property type="match status" value="1"/>
</dbReference>
<dbReference type="InterPro" id="IPR036412">
    <property type="entry name" value="HAD-like_sf"/>
</dbReference>
<protein>
    <submittedName>
        <fullName evidence="2">2-haloacid dehalogenase</fullName>
    </submittedName>
</protein>
<name>A0A1T4NKP5_9HYPH</name>
<dbReference type="Gene3D" id="1.10.150.750">
    <property type="match status" value="1"/>
</dbReference>
<accession>A0A1T4NKP5</accession>
<keyword evidence="3" id="KW-1185">Reference proteome</keyword>
<evidence type="ECO:0000313" key="3">
    <source>
        <dbReference type="Proteomes" id="UP000190135"/>
    </source>
</evidence>
<dbReference type="Proteomes" id="UP000190135">
    <property type="component" value="Unassembled WGS sequence"/>
</dbReference>
<organism evidence="2 3">
    <name type="scientific">Consotaella salsifontis</name>
    <dbReference type="NCBI Taxonomy" id="1365950"/>
    <lineage>
        <taxon>Bacteria</taxon>
        <taxon>Pseudomonadati</taxon>
        <taxon>Pseudomonadota</taxon>
        <taxon>Alphaproteobacteria</taxon>
        <taxon>Hyphomicrobiales</taxon>
        <taxon>Aurantimonadaceae</taxon>
        <taxon>Consotaella</taxon>
    </lineage>
</organism>